<dbReference type="PANTHER" id="PTHR34296">
    <property type="entry name" value="TRANSCRIPTIONAL ACTIVATOR PROTEIN MED"/>
    <property type="match status" value="1"/>
</dbReference>
<dbReference type="Gene3D" id="3.40.50.2300">
    <property type="match status" value="2"/>
</dbReference>
<dbReference type="InterPro" id="IPR050957">
    <property type="entry name" value="BMP_lipoprotein"/>
</dbReference>
<keyword evidence="7" id="KW-0564">Palmitate</keyword>
<comment type="similarity">
    <text evidence="2">Belongs to the BMP lipoprotein family.</text>
</comment>
<name>A0AAJ1MJJ4_9SPIO</name>
<dbReference type="InterPro" id="IPR028082">
    <property type="entry name" value="Peripla_BP_I"/>
</dbReference>
<evidence type="ECO:0000256" key="5">
    <source>
        <dbReference type="ARBA" id="ARBA00022729"/>
    </source>
</evidence>
<dbReference type="PROSITE" id="PS51257">
    <property type="entry name" value="PROKAR_LIPOPROTEIN"/>
    <property type="match status" value="1"/>
</dbReference>
<keyword evidence="4" id="KW-1003">Cell membrane</keyword>
<reference evidence="10 11" key="1">
    <citation type="submission" date="2022-12" db="EMBL/GenBank/DDBJ databases">
        <title>Metagenome assembled genome from gulf of manar.</title>
        <authorList>
            <person name="Kohli P."/>
            <person name="Pk S."/>
            <person name="Venkata Ramana C."/>
            <person name="Sasikala C."/>
        </authorList>
    </citation>
    <scope>NUCLEOTIDE SEQUENCE [LARGE SCALE GENOMIC DNA]</scope>
    <source>
        <strain evidence="10">JB008</strain>
    </source>
</reference>
<proteinExistence type="inferred from homology"/>
<protein>
    <submittedName>
        <fullName evidence="10">BMP family ABC transporter substrate-binding protein</fullName>
    </submittedName>
</protein>
<dbReference type="EMBL" id="JAQQAL010000014">
    <property type="protein sequence ID" value="MDC7226592.1"/>
    <property type="molecule type" value="Genomic_DNA"/>
</dbReference>
<comment type="subcellular location">
    <subcellularLocation>
        <location evidence="1">Cell membrane</location>
        <topology evidence="1">Lipid-anchor</topology>
    </subcellularLocation>
</comment>
<keyword evidence="5" id="KW-0732">Signal</keyword>
<evidence type="ECO:0000256" key="3">
    <source>
        <dbReference type="ARBA" id="ARBA00022448"/>
    </source>
</evidence>
<dbReference type="PANTHER" id="PTHR34296:SF2">
    <property type="entry name" value="ABC TRANSPORTER GUANOSINE-BINDING PROTEIN NUPN"/>
    <property type="match status" value="1"/>
</dbReference>
<evidence type="ECO:0000256" key="1">
    <source>
        <dbReference type="ARBA" id="ARBA00004193"/>
    </source>
</evidence>
<feature type="domain" description="ABC transporter substrate-binding protein PnrA-like" evidence="9">
    <location>
        <begin position="50"/>
        <end position="348"/>
    </location>
</feature>
<evidence type="ECO:0000256" key="6">
    <source>
        <dbReference type="ARBA" id="ARBA00023136"/>
    </source>
</evidence>
<evidence type="ECO:0000313" key="11">
    <source>
        <dbReference type="Proteomes" id="UP001221217"/>
    </source>
</evidence>
<evidence type="ECO:0000313" key="10">
    <source>
        <dbReference type="EMBL" id="MDC7226592.1"/>
    </source>
</evidence>
<evidence type="ECO:0000259" key="9">
    <source>
        <dbReference type="Pfam" id="PF02608"/>
    </source>
</evidence>
<comment type="caution">
    <text evidence="10">The sequence shown here is derived from an EMBL/GenBank/DDBJ whole genome shotgun (WGS) entry which is preliminary data.</text>
</comment>
<dbReference type="GO" id="GO:0005886">
    <property type="term" value="C:plasma membrane"/>
    <property type="evidence" value="ECO:0007669"/>
    <property type="project" value="UniProtKB-SubCell"/>
</dbReference>
<dbReference type="Proteomes" id="UP001221217">
    <property type="component" value="Unassembled WGS sequence"/>
</dbReference>
<keyword evidence="6" id="KW-0472">Membrane</keyword>
<dbReference type="Pfam" id="PF02608">
    <property type="entry name" value="Bmp"/>
    <property type="match status" value="1"/>
</dbReference>
<dbReference type="SUPFAM" id="SSF53822">
    <property type="entry name" value="Periplasmic binding protein-like I"/>
    <property type="match status" value="1"/>
</dbReference>
<evidence type="ECO:0000256" key="4">
    <source>
        <dbReference type="ARBA" id="ARBA00022475"/>
    </source>
</evidence>
<accession>A0AAJ1MJJ4</accession>
<gene>
    <name evidence="10" type="ORF">PQJ61_07485</name>
</gene>
<dbReference type="AlphaFoldDB" id="A0AAJ1MJJ4"/>
<evidence type="ECO:0000256" key="7">
    <source>
        <dbReference type="ARBA" id="ARBA00023139"/>
    </source>
</evidence>
<keyword evidence="3" id="KW-0813">Transport</keyword>
<organism evidence="10 11">
    <name type="scientific">Candidatus Thalassospirochaeta sargassi</name>
    <dbReference type="NCBI Taxonomy" id="3119039"/>
    <lineage>
        <taxon>Bacteria</taxon>
        <taxon>Pseudomonadati</taxon>
        <taxon>Spirochaetota</taxon>
        <taxon>Spirochaetia</taxon>
        <taxon>Spirochaetales</taxon>
        <taxon>Spirochaetaceae</taxon>
        <taxon>Candidatus Thalassospirochaeta</taxon>
    </lineage>
</organism>
<evidence type="ECO:0000256" key="2">
    <source>
        <dbReference type="ARBA" id="ARBA00008610"/>
    </source>
</evidence>
<keyword evidence="8" id="KW-0449">Lipoprotein</keyword>
<dbReference type="InterPro" id="IPR003760">
    <property type="entry name" value="PnrA-like"/>
</dbReference>
<evidence type="ECO:0000256" key="8">
    <source>
        <dbReference type="ARBA" id="ARBA00023288"/>
    </source>
</evidence>
<sequence>MKSTKSLLVAAVILLFIAPVLIVTGCQKKAETPTEPAVVKEEATVAPFALAVVVPGVTAGSPLYEQLVEGAQQVIDQYPQASMKVVELGFNQSEWGEKMTSVVATGRYDAVLTSNPSMPFVCMELASQFPEQKFLFVDGFIEGHPQMASFLYNQVEQSYMLGHLAGLISTSDMPGANADLKIGIIVAQEYPALNKMIVPGFEQGAQAVNSGITLDYRVLGNWYDANKAGELAKSMIDAGVDVIGVICGGAATGVFEVCADRNKYVMYWDDNSYAKAPGVIAGCGALHQKMLVAEVVDDAINGKVEYGTGVKLNARDGYIEFVDTDPNYLNTIPESIQAEQKKVVDSIMSGTLVLEVPEL</sequence>